<dbReference type="Proteomes" id="UP000006536">
    <property type="component" value="Segment"/>
</dbReference>
<dbReference type="KEGG" id="vg:11537958"/>
<accession>E3SQL1</accession>
<reference evidence="1 2" key="1">
    <citation type="submission" date="2009-10" db="EMBL/GenBank/DDBJ databases">
        <title>The Genome Sequence of Cyanophage P-SSP2.</title>
        <authorList>
            <consortium name="The Broad Institute Genome Sequencing Platform"/>
            <person name="Henn M.R."/>
            <person name="Sullivan M.S."/>
            <person name="Osburne M.S."/>
            <person name="Levin J."/>
            <person name="Malboeuf C."/>
            <person name="Casali M."/>
            <person name="Russ C."/>
            <person name="Lennon N."/>
            <person name="Erlich R."/>
            <person name="Young S.K."/>
            <person name="Koehrsen M."/>
            <person name="Yandava C."/>
            <person name="Zeng Q."/>
            <person name="Alvarado L."/>
            <person name="Anderson S."/>
            <person name="Berlin A."/>
            <person name="Borenstein D."/>
            <person name="Chen Z."/>
            <person name="Engels R."/>
            <person name="Freedman E."/>
            <person name="Gellesch M."/>
            <person name="Goldberg J."/>
            <person name="Green L."/>
            <person name="Griggs A."/>
            <person name="Gujja S."/>
            <person name="Heiman D."/>
            <person name="Hepburn T."/>
            <person name="Howarth C."/>
            <person name="Jen D."/>
            <person name="Larson L."/>
            <person name="Lewis B."/>
            <person name="Mehta T."/>
            <person name="Park D."/>
            <person name="Pearson M."/>
            <person name="Roberts A."/>
            <person name="Ryan E."/>
            <person name="Saif S."/>
            <person name="Shea T."/>
            <person name="Shenoy N."/>
            <person name="Sisk P."/>
            <person name="Stolte C."/>
            <person name="Sykes S."/>
            <person name="Walk T."/>
            <person name="White J."/>
            <person name="Yu Q."/>
            <person name="Coleman M.L."/>
            <person name="Huang K.H."/>
            <person name="Weigele P.R."/>
            <person name="DeFrancesco A.S."/>
            <person name="Kern S.E."/>
            <person name="Thompson L.R."/>
            <person name="Fu R."/>
            <person name="Hombeck B."/>
            <person name="Chisholm S.W."/>
            <person name="Haas B."/>
            <person name="Nusbaum C."/>
            <person name="Galagan J."/>
            <person name="Birren B."/>
        </authorList>
    </citation>
    <scope>NUCLEOTIDE SEQUENCE [LARGE SCALE GENOMIC DNA]</scope>
    <source>
        <strain evidence="1">Syn26</strain>
    </source>
</reference>
<dbReference type="OrthoDB" id="24133at10239"/>
<sequence>MERGTDPWKDQLTDSQMEKLFKCLKTFMIFDPEMPLQLQLTFLYIASHDGCHKQAMEAALGYSNAAGSRNTDYLAEIHRYKNKPGLKLISKERDPSNLRRYQLVLTKSGKQLVDTLKEQLYG</sequence>
<dbReference type="InterPro" id="IPR036388">
    <property type="entry name" value="WH-like_DNA-bd_sf"/>
</dbReference>
<dbReference type="InterPro" id="IPR036390">
    <property type="entry name" value="WH_DNA-bd_sf"/>
</dbReference>
<dbReference type="RefSeq" id="YP_005087363.1">
    <property type="nucleotide sequence ID" value="NC_016656.1"/>
</dbReference>
<dbReference type="SUPFAM" id="SSF46785">
    <property type="entry name" value="Winged helix' DNA-binding domain"/>
    <property type="match status" value="1"/>
</dbReference>
<gene>
    <name evidence="1" type="ORF">CYLG_00026</name>
</gene>
<organism evidence="1 2">
    <name type="scientific">Cyanophage P-SSP2</name>
    <dbReference type="NCBI Taxonomy" id="444876"/>
    <lineage>
        <taxon>Viruses</taxon>
        <taxon>Duplodnaviria</taxon>
        <taxon>Heunggongvirae</taxon>
        <taxon>Uroviricota</taxon>
        <taxon>Caudoviricetes</taxon>
        <taxon>Autographivirales</taxon>
        <taxon>Sechaudvirinae</taxon>
        <taxon>Tritonvirus</taxon>
        <taxon>Tritonvirus PSSP2</taxon>
    </lineage>
</organism>
<protein>
    <submittedName>
        <fullName evidence="1">Gp0.7</fullName>
    </submittedName>
</protein>
<keyword evidence="2" id="KW-1185">Reference proteome</keyword>
<name>E3SQL1_9CAUD</name>
<evidence type="ECO:0000313" key="2">
    <source>
        <dbReference type="Proteomes" id="UP000006536"/>
    </source>
</evidence>
<dbReference type="EMBL" id="GU071107">
    <property type="protein sequence ID" value="ADP00229.1"/>
    <property type="molecule type" value="Genomic_DNA"/>
</dbReference>
<dbReference type="Gene3D" id="1.10.10.10">
    <property type="entry name" value="Winged helix-like DNA-binding domain superfamily/Winged helix DNA-binding domain"/>
    <property type="match status" value="1"/>
</dbReference>
<dbReference type="GeneID" id="11537958"/>
<evidence type="ECO:0000313" key="1">
    <source>
        <dbReference type="EMBL" id="ADP00229.1"/>
    </source>
</evidence>
<proteinExistence type="predicted"/>